<dbReference type="InterPro" id="IPR036374">
    <property type="entry name" value="OxRdtase_Mopterin-bd_sf"/>
</dbReference>
<feature type="transmembrane region" description="Helical" evidence="1">
    <location>
        <begin position="97"/>
        <end position="120"/>
    </location>
</feature>
<evidence type="ECO:0000259" key="2">
    <source>
        <dbReference type="Pfam" id="PF00174"/>
    </source>
</evidence>
<dbReference type="EMBL" id="LN890655">
    <property type="protein sequence ID" value="CUS02123.2"/>
    <property type="molecule type" value="Genomic_DNA"/>
</dbReference>
<name>A0A170PDN6_9CHLR</name>
<dbReference type="CDD" id="cd00321">
    <property type="entry name" value="SO_family_Moco"/>
    <property type="match status" value="1"/>
</dbReference>
<dbReference type="RefSeq" id="WP_095041775.1">
    <property type="nucleotide sequence ID" value="NZ_LN890655.1"/>
</dbReference>
<dbReference type="InterPro" id="IPR000572">
    <property type="entry name" value="OxRdtase_Mopterin-bd_dom"/>
</dbReference>
<feature type="domain" description="Oxidoreductase molybdopterin-binding" evidence="2">
    <location>
        <begin position="199"/>
        <end position="342"/>
    </location>
</feature>
<dbReference type="AlphaFoldDB" id="A0A170PDN6"/>
<proteinExistence type="predicted"/>
<sequence>MKVPWVNILLLILLVIQTITGYLGLVNGRSSAAWTLWLHGIIAYTLALALFAKAAVIRDAWRRKKRWTARRVAFAVTLVLLLLVMALGLLWTYNGPIYLGGFSLVSLHIYLAVPLMALMVWHAWHMRFIRRVAGATGRRLFLGGLASVFGGALVWALAGRVKAWAGLPGASRRFTGSYEIGSFVADFPVVSWIADRPPLVDGPMWQLRVEGAVAQPLTLTLADLAGWPQRVVTTAIDCTGGWYSVQRWQGVGMEELLRATGVRPEAASVTFESLTGYKRRFSLEEAATFLLGLGIAVDEPEGYPATVRPLTAGHGYPARLVAPGRRGVEWVKWLAVIRLNETGPHQQSPLPLQ</sequence>
<dbReference type="SUPFAM" id="SSF56524">
    <property type="entry name" value="Oxidoreductase molybdopterin-binding domain"/>
    <property type="match status" value="1"/>
</dbReference>
<dbReference type="OrthoDB" id="9795587at2"/>
<dbReference type="PANTHER" id="PTHR43032">
    <property type="entry name" value="PROTEIN-METHIONINE-SULFOXIDE REDUCTASE"/>
    <property type="match status" value="1"/>
</dbReference>
<evidence type="ECO:0000256" key="1">
    <source>
        <dbReference type="SAM" id="Phobius"/>
    </source>
</evidence>
<accession>A0A170PDN6</accession>
<keyword evidence="1" id="KW-0812">Transmembrane</keyword>
<dbReference type="Proteomes" id="UP000215027">
    <property type="component" value="Chromosome I"/>
</dbReference>
<dbReference type="KEGG" id="pbf:CFX0092_A0242"/>
<feature type="transmembrane region" description="Helical" evidence="1">
    <location>
        <begin position="140"/>
        <end position="158"/>
    </location>
</feature>
<evidence type="ECO:0000313" key="4">
    <source>
        <dbReference type="Proteomes" id="UP000215027"/>
    </source>
</evidence>
<dbReference type="PANTHER" id="PTHR43032:SF2">
    <property type="entry name" value="BLL0505 PROTEIN"/>
    <property type="match status" value="1"/>
</dbReference>
<feature type="transmembrane region" description="Helical" evidence="1">
    <location>
        <begin position="72"/>
        <end position="91"/>
    </location>
</feature>
<dbReference type="Pfam" id="PF00174">
    <property type="entry name" value="Oxidored_molyb"/>
    <property type="match status" value="1"/>
</dbReference>
<keyword evidence="4" id="KW-1185">Reference proteome</keyword>
<evidence type="ECO:0000313" key="3">
    <source>
        <dbReference type="EMBL" id="CUS02123.2"/>
    </source>
</evidence>
<keyword evidence="1" id="KW-0472">Membrane</keyword>
<reference evidence="3" key="1">
    <citation type="submission" date="2016-01" db="EMBL/GenBank/DDBJ databases">
        <authorList>
            <person name="Mcilroy J.S."/>
            <person name="Karst M S."/>
            <person name="Albertsen M."/>
        </authorList>
    </citation>
    <scope>NUCLEOTIDE SEQUENCE</scope>
    <source>
        <strain evidence="3">Cfx-K</strain>
    </source>
</reference>
<protein>
    <recommendedName>
        <fullName evidence="2">Oxidoreductase molybdopterin-binding domain-containing protein</fullName>
    </recommendedName>
</protein>
<dbReference type="Gene3D" id="3.90.420.10">
    <property type="entry name" value="Oxidoreductase, molybdopterin-binding domain"/>
    <property type="match status" value="1"/>
</dbReference>
<organism evidence="3 4">
    <name type="scientific">Candidatus Promineifilum breve</name>
    <dbReference type="NCBI Taxonomy" id="1806508"/>
    <lineage>
        <taxon>Bacteria</taxon>
        <taxon>Bacillati</taxon>
        <taxon>Chloroflexota</taxon>
        <taxon>Ardenticatenia</taxon>
        <taxon>Candidatus Promineifilales</taxon>
        <taxon>Candidatus Promineifilaceae</taxon>
        <taxon>Candidatus Promineifilum</taxon>
    </lineage>
</organism>
<feature type="transmembrane region" description="Helical" evidence="1">
    <location>
        <begin position="31"/>
        <end position="51"/>
    </location>
</feature>
<gene>
    <name evidence="3" type="ORF">CFX0092_A0242</name>
</gene>
<keyword evidence="1" id="KW-1133">Transmembrane helix</keyword>
<feature type="transmembrane region" description="Helical" evidence="1">
    <location>
        <begin position="7"/>
        <end position="25"/>
    </location>
</feature>